<dbReference type="AlphaFoldDB" id="A0A2S1QUF1"/>
<dbReference type="GO" id="GO:0015288">
    <property type="term" value="F:porin activity"/>
    <property type="evidence" value="ECO:0007669"/>
    <property type="project" value="TreeGrafter"/>
</dbReference>
<dbReference type="RefSeq" id="WP_108776669.1">
    <property type="nucleotide sequence ID" value="NZ_CP029186.1"/>
</dbReference>
<dbReference type="PANTHER" id="PTHR30026">
    <property type="entry name" value="OUTER MEMBRANE PROTEIN TOLC"/>
    <property type="match status" value="1"/>
</dbReference>
<proteinExistence type="inferred from homology"/>
<dbReference type="Proteomes" id="UP000244929">
    <property type="component" value="Chromosome"/>
</dbReference>
<keyword evidence="10" id="KW-1185">Reference proteome</keyword>
<feature type="signal peptide" evidence="8">
    <location>
        <begin position="1"/>
        <end position="17"/>
    </location>
</feature>
<dbReference type="KEGG" id="falb:HYN59_02010"/>
<name>A0A2S1QUF1_9FLAO</name>
<dbReference type="PANTHER" id="PTHR30026:SF20">
    <property type="entry name" value="OUTER MEMBRANE PROTEIN TOLC"/>
    <property type="match status" value="1"/>
</dbReference>
<sequence>MKSKFYAAFLFVFALFADDAYGQAKKWTLQECVEYALKNNISIKLTELDARLANVSRKDAKSAFLPTAQIQGSHSWNIGLNQNITTGLLENQTTQFTSVGLNMGVDIYNGLQNQNRLRRANLAAISAQYQTVKMQEDVALNVANAYLQVLFNKENLKVQEQQLAFDTRQMQRVGELVEGGAVPRGDLLDVKATVAADNQKKIAAENALLISKLSLAQLMQLEDFQNFDTEDGNYDVKDEPILLEQPATIYNKAKEQRTELKIARTNVEVAEKDVKIAKGAYQPVISGFYSLTTRAAYSDRIVGFAQSTTQPTSVVGFVDGTNQLVLQNNYQPILGRYLPILDQFDNNKGHSFGVGVNVPIFNGFAVRNNVERTKVELERSQITLEQRELDLERNVYTAYTDAQGALKAYDAAVSAAEARTEALTYAQERYEVGLINVFDLNQAQTLSVNAQSEVLRTKYDYIFRIKILEFYFGIPISQISQK</sequence>
<comment type="similarity">
    <text evidence="2">Belongs to the outer membrane factor (OMF) (TC 1.B.17) family.</text>
</comment>
<evidence type="ECO:0000256" key="6">
    <source>
        <dbReference type="ARBA" id="ARBA00023136"/>
    </source>
</evidence>
<organism evidence="9 10">
    <name type="scientific">Flavobacterium album</name>
    <dbReference type="NCBI Taxonomy" id="2175091"/>
    <lineage>
        <taxon>Bacteria</taxon>
        <taxon>Pseudomonadati</taxon>
        <taxon>Bacteroidota</taxon>
        <taxon>Flavobacteriia</taxon>
        <taxon>Flavobacteriales</taxon>
        <taxon>Flavobacteriaceae</taxon>
        <taxon>Flavobacterium</taxon>
    </lineage>
</organism>
<dbReference type="SUPFAM" id="SSF56954">
    <property type="entry name" value="Outer membrane efflux proteins (OEP)"/>
    <property type="match status" value="1"/>
</dbReference>
<evidence type="ECO:0000256" key="8">
    <source>
        <dbReference type="SAM" id="SignalP"/>
    </source>
</evidence>
<keyword evidence="5" id="KW-0812">Transmembrane</keyword>
<dbReference type="GO" id="GO:1990281">
    <property type="term" value="C:efflux pump complex"/>
    <property type="evidence" value="ECO:0007669"/>
    <property type="project" value="TreeGrafter"/>
</dbReference>
<evidence type="ECO:0000256" key="5">
    <source>
        <dbReference type="ARBA" id="ARBA00022692"/>
    </source>
</evidence>
<evidence type="ECO:0000313" key="9">
    <source>
        <dbReference type="EMBL" id="AWH83959.1"/>
    </source>
</evidence>
<dbReference type="GO" id="GO:0009279">
    <property type="term" value="C:cell outer membrane"/>
    <property type="evidence" value="ECO:0007669"/>
    <property type="project" value="UniProtKB-SubCell"/>
</dbReference>
<dbReference type="GO" id="GO:0015562">
    <property type="term" value="F:efflux transmembrane transporter activity"/>
    <property type="evidence" value="ECO:0007669"/>
    <property type="project" value="InterPro"/>
</dbReference>
<keyword evidence="6" id="KW-0472">Membrane</keyword>
<evidence type="ECO:0000256" key="4">
    <source>
        <dbReference type="ARBA" id="ARBA00022452"/>
    </source>
</evidence>
<reference evidence="9 10" key="1">
    <citation type="submission" date="2018-04" db="EMBL/GenBank/DDBJ databases">
        <title>Genome sequencing of Flavobacterium sp. HYN0059.</title>
        <authorList>
            <person name="Yi H."/>
            <person name="Baek C."/>
        </authorList>
    </citation>
    <scope>NUCLEOTIDE SEQUENCE [LARGE SCALE GENOMIC DNA]</scope>
    <source>
        <strain evidence="9 10">HYN0059</strain>
    </source>
</reference>
<dbReference type="EMBL" id="CP029186">
    <property type="protein sequence ID" value="AWH83959.1"/>
    <property type="molecule type" value="Genomic_DNA"/>
</dbReference>
<evidence type="ECO:0000256" key="2">
    <source>
        <dbReference type="ARBA" id="ARBA00007613"/>
    </source>
</evidence>
<feature type="chain" id="PRO_5015639655" evidence="8">
    <location>
        <begin position="18"/>
        <end position="482"/>
    </location>
</feature>
<dbReference type="OrthoDB" id="9811587at2"/>
<gene>
    <name evidence="9" type="ORF">HYN59_02010</name>
</gene>
<keyword evidence="4" id="KW-1134">Transmembrane beta strand</keyword>
<dbReference type="Pfam" id="PF02321">
    <property type="entry name" value="OEP"/>
    <property type="match status" value="2"/>
</dbReference>
<protein>
    <submittedName>
        <fullName evidence="9">Transporter</fullName>
    </submittedName>
</protein>
<accession>A0A2S1QUF1</accession>
<keyword evidence="3" id="KW-0813">Transport</keyword>
<evidence type="ECO:0000256" key="1">
    <source>
        <dbReference type="ARBA" id="ARBA00004442"/>
    </source>
</evidence>
<dbReference type="Gene3D" id="1.20.1600.10">
    <property type="entry name" value="Outer membrane efflux proteins (OEP)"/>
    <property type="match status" value="1"/>
</dbReference>
<dbReference type="InterPro" id="IPR051906">
    <property type="entry name" value="TolC-like"/>
</dbReference>
<dbReference type="InterPro" id="IPR003423">
    <property type="entry name" value="OMP_efflux"/>
</dbReference>
<evidence type="ECO:0000256" key="3">
    <source>
        <dbReference type="ARBA" id="ARBA00022448"/>
    </source>
</evidence>
<keyword evidence="8" id="KW-0732">Signal</keyword>
<evidence type="ECO:0000256" key="7">
    <source>
        <dbReference type="ARBA" id="ARBA00023237"/>
    </source>
</evidence>
<keyword evidence="7" id="KW-0998">Cell outer membrane</keyword>
<evidence type="ECO:0000313" key="10">
    <source>
        <dbReference type="Proteomes" id="UP000244929"/>
    </source>
</evidence>
<comment type="subcellular location">
    <subcellularLocation>
        <location evidence="1">Cell outer membrane</location>
    </subcellularLocation>
</comment>